<accession>A0AA40AJ91</accession>
<keyword evidence="3" id="KW-1185">Reference proteome</keyword>
<dbReference type="Proteomes" id="UP001172101">
    <property type="component" value="Unassembled WGS sequence"/>
</dbReference>
<evidence type="ECO:0000313" key="3">
    <source>
        <dbReference type="Proteomes" id="UP001172101"/>
    </source>
</evidence>
<dbReference type="EMBL" id="JAUIRO010000004">
    <property type="protein sequence ID" value="KAK0716859.1"/>
    <property type="molecule type" value="Genomic_DNA"/>
</dbReference>
<feature type="compositionally biased region" description="Acidic residues" evidence="1">
    <location>
        <begin position="78"/>
        <end position="100"/>
    </location>
</feature>
<feature type="region of interest" description="Disordered" evidence="1">
    <location>
        <begin position="77"/>
        <end position="101"/>
    </location>
</feature>
<sequence>MRLRMPLAPQPPRENTAHVPGQLDVVARYVQRVVVLNGLQGQRRQGRSRFRYPHACLVPCDWCLVLWERVAKVRPGLFDDDSEDDDEGVDDDDGDEEEKPPEEIVQCLTVAQRGILNYYYPNIDEVDVETLLRTRTGQGDDGLLMFVVYETEARILGGKRALLLPVDSREMEWVESFLRGVGWMEKTFPELAAEAKKGCA</sequence>
<proteinExistence type="predicted"/>
<protein>
    <submittedName>
        <fullName evidence="2">Uncharacterized protein</fullName>
    </submittedName>
</protein>
<evidence type="ECO:0000256" key="1">
    <source>
        <dbReference type="SAM" id="MobiDB-lite"/>
    </source>
</evidence>
<gene>
    <name evidence="2" type="ORF">B0T26DRAFT_871494</name>
</gene>
<dbReference type="AlphaFoldDB" id="A0AA40AJ91"/>
<name>A0AA40AJ91_9PEZI</name>
<reference evidence="2" key="1">
    <citation type="submission" date="2023-06" db="EMBL/GenBank/DDBJ databases">
        <title>Genome-scale phylogeny and comparative genomics of the fungal order Sordariales.</title>
        <authorList>
            <consortium name="Lawrence Berkeley National Laboratory"/>
            <person name="Hensen N."/>
            <person name="Bonometti L."/>
            <person name="Westerberg I."/>
            <person name="Brannstrom I.O."/>
            <person name="Guillou S."/>
            <person name="Cros-Aarteil S."/>
            <person name="Calhoun S."/>
            <person name="Haridas S."/>
            <person name="Kuo A."/>
            <person name="Mondo S."/>
            <person name="Pangilinan J."/>
            <person name="Riley R."/>
            <person name="LaButti K."/>
            <person name="Andreopoulos B."/>
            <person name="Lipzen A."/>
            <person name="Chen C."/>
            <person name="Yanf M."/>
            <person name="Daum C."/>
            <person name="Ng V."/>
            <person name="Clum A."/>
            <person name="Steindorff A."/>
            <person name="Ohm R."/>
            <person name="Martin F."/>
            <person name="Silar P."/>
            <person name="Natvig D."/>
            <person name="Lalanne C."/>
            <person name="Gautier V."/>
            <person name="Ament-velasquez S.L."/>
            <person name="Kruys A."/>
            <person name="Hutchinson M.I."/>
            <person name="Powell A.J."/>
            <person name="Barry K."/>
            <person name="Miller A.N."/>
            <person name="Grigoriev I.V."/>
            <person name="Debuchy R."/>
            <person name="Gladieux P."/>
            <person name="Thoren M.H."/>
            <person name="Johannesson H."/>
        </authorList>
    </citation>
    <scope>NUCLEOTIDE SEQUENCE</scope>
    <source>
        <strain evidence="2">SMH2392-1A</strain>
    </source>
</reference>
<dbReference type="GeneID" id="85331200"/>
<dbReference type="RefSeq" id="XP_060295652.1">
    <property type="nucleotide sequence ID" value="XM_060447930.1"/>
</dbReference>
<organism evidence="2 3">
    <name type="scientific">Lasiosphaeria miniovina</name>
    <dbReference type="NCBI Taxonomy" id="1954250"/>
    <lineage>
        <taxon>Eukaryota</taxon>
        <taxon>Fungi</taxon>
        <taxon>Dikarya</taxon>
        <taxon>Ascomycota</taxon>
        <taxon>Pezizomycotina</taxon>
        <taxon>Sordariomycetes</taxon>
        <taxon>Sordariomycetidae</taxon>
        <taxon>Sordariales</taxon>
        <taxon>Lasiosphaeriaceae</taxon>
        <taxon>Lasiosphaeria</taxon>
    </lineage>
</organism>
<evidence type="ECO:0000313" key="2">
    <source>
        <dbReference type="EMBL" id="KAK0716859.1"/>
    </source>
</evidence>
<comment type="caution">
    <text evidence="2">The sequence shown here is derived from an EMBL/GenBank/DDBJ whole genome shotgun (WGS) entry which is preliminary data.</text>
</comment>